<dbReference type="RefSeq" id="WP_386416127.1">
    <property type="nucleotide sequence ID" value="NZ_JBHSZO010000026.1"/>
</dbReference>
<evidence type="ECO:0000256" key="2">
    <source>
        <dbReference type="SAM" id="MobiDB-lite"/>
    </source>
</evidence>
<dbReference type="EMBL" id="JBHSZO010000026">
    <property type="protein sequence ID" value="MFC7219907.1"/>
    <property type="molecule type" value="Genomic_DNA"/>
</dbReference>
<feature type="signal peptide" evidence="3">
    <location>
        <begin position="1"/>
        <end position="22"/>
    </location>
</feature>
<protein>
    <submittedName>
        <fullName evidence="4">Uncharacterized protein</fullName>
    </submittedName>
</protein>
<gene>
    <name evidence="4" type="ORF">ACFQLX_17305</name>
</gene>
<evidence type="ECO:0000313" key="5">
    <source>
        <dbReference type="Proteomes" id="UP001596413"/>
    </source>
</evidence>
<accession>A0ABW2GGY0</accession>
<comment type="caution">
    <text evidence="4">The sequence shown here is derived from an EMBL/GenBank/DDBJ whole genome shotgun (WGS) entry which is preliminary data.</text>
</comment>
<feature type="compositionally biased region" description="Low complexity" evidence="2">
    <location>
        <begin position="202"/>
        <end position="213"/>
    </location>
</feature>
<evidence type="ECO:0000256" key="1">
    <source>
        <dbReference type="SAM" id="Coils"/>
    </source>
</evidence>
<feature type="coiled-coil region" evidence="1">
    <location>
        <begin position="34"/>
        <end position="89"/>
    </location>
</feature>
<organism evidence="4 5">
    <name type="scientific">Streptomyces polyrhachis</name>
    <dbReference type="NCBI Taxonomy" id="1282885"/>
    <lineage>
        <taxon>Bacteria</taxon>
        <taxon>Bacillati</taxon>
        <taxon>Actinomycetota</taxon>
        <taxon>Actinomycetes</taxon>
        <taxon>Kitasatosporales</taxon>
        <taxon>Streptomycetaceae</taxon>
        <taxon>Streptomyces</taxon>
    </lineage>
</organism>
<reference evidence="5" key="1">
    <citation type="journal article" date="2019" name="Int. J. Syst. Evol. Microbiol.">
        <title>The Global Catalogue of Microorganisms (GCM) 10K type strain sequencing project: providing services to taxonomists for standard genome sequencing and annotation.</title>
        <authorList>
            <consortium name="The Broad Institute Genomics Platform"/>
            <consortium name="The Broad Institute Genome Sequencing Center for Infectious Disease"/>
            <person name="Wu L."/>
            <person name="Ma J."/>
        </authorList>
    </citation>
    <scope>NUCLEOTIDE SEQUENCE [LARGE SCALE GENOMIC DNA]</scope>
    <source>
        <strain evidence="5">CGMCC 1.13681</strain>
    </source>
</reference>
<evidence type="ECO:0000313" key="4">
    <source>
        <dbReference type="EMBL" id="MFC7219907.1"/>
    </source>
</evidence>
<keyword evidence="5" id="KW-1185">Reference proteome</keyword>
<proteinExistence type="predicted"/>
<feature type="region of interest" description="Disordered" evidence="2">
    <location>
        <begin position="201"/>
        <end position="243"/>
    </location>
</feature>
<evidence type="ECO:0000256" key="3">
    <source>
        <dbReference type="SAM" id="SignalP"/>
    </source>
</evidence>
<feature type="chain" id="PRO_5046596727" evidence="3">
    <location>
        <begin position="23"/>
        <end position="243"/>
    </location>
</feature>
<dbReference type="Proteomes" id="UP001596413">
    <property type="component" value="Unassembled WGS sequence"/>
</dbReference>
<sequence length="243" mass="25718">MRSLPALALCAALLASSLGSAAADEPEGGVLTRFQQLYERRQAAEVEYASLSEQLRTQRAVTLRAGRALARARAELREGQRRASVLAREQYRGTGGFSPALVLLLSRDPQRALAGGEVLARASEHQAAILRGLYVAERRLDRRAAAARAALDKKRSLAERRREQGHTVREQVTEVEELIASLSPAELATVDKALRSRGVLEDGAAAGGSVADGETPEGDAETDGAAAGGEDAVREEPAEGGGE</sequence>
<keyword evidence="3" id="KW-0732">Signal</keyword>
<name>A0ABW2GGY0_9ACTN</name>
<keyword evidence="1" id="KW-0175">Coiled coil</keyword>